<protein>
    <submittedName>
        <fullName evidence="1">Uncharacterized protein</fullName>
    </submittedName>
</protein>
<reference evidence="1" key="1">
    <citation type="submission" date="2021-05" db="EMBL/GenBank/DDBJ databases">
        <authorList>
            <person name="Alioto T."/>
            <person name="Alioto T."/>
            <person name="Gomez Garrido J."/>
        </authorList>
    </citation>
    <scope>NUCLEOTIDE SEQUENCE</scope>
</reference>
<organism evidence="1">
    <name type="scientific">Cacopsylla melanoneura</name>
    <dbReference type="NCBI Taxonomy" id="428564"/>
    <lineage>
        <taxon>Eukaryota</taxon>
        <taxon>Metazoa</taxon>
        <taxon>Ecdysozoa</taxon>
        <taxon>Arthropoda</taxon>
        <taxon>Hexapoda</taxon>
        <taxon>Insecta</taxon>
        <taxon>Pterygota</taxon>
        <taxon>Neoptera</taxon>
        <taxon>Paraneoptera</taxon>
        <taxon>Hemiptera</taxon>
        <taxon>Sternorrhyncha</taxon>
        <taxon>Psylloidea</taxon>
        <taxon>Psyllidae</taxon>
        <taxon>Psyllinae</taxon>
        <taxon>Cacopsylla</taxon>
    </lineage>
</organism>
<name>A0A8D8TFF2_9HEMI</name>
<dbReference type="AlphaFoldDB" id="A0A8D8TFF2"/>
<accession>A0A8D8TFF2</accession>
<proteinExistence type="predicted"/>
<sequence length="147" mass="17125">MMSSGRNLYTKSCAANFTHLKKHLICTYFFASEKGNDCYQIARNSQQNKQETTCGSKLKKYHWVPGKKWDITVVGNVHKTKVSVIISWVNTCSPCRIWIHFCGFLLPSWVNRKLVALRGAIVSRILSQERTRRRHFILALREIRRDP</sequence>
<evidence type="ECO:0000313" key="1">
    <source>
        <dbReference type="EMBL" id="CAG6685087.1"/>
    </source>
</evidence>
<dbReference type="EMBL" id="HBUF01270562">
    <property type="protein sequence ID" value="CAG6685087.1"/>
    <property type="molecule type" value="Transcribed_RNA"/>
</dbReference>